<dbReference type="GeneID" id="85318101"/>
<comment type="caution">
    <text evidence="1">The sequence shown here is derived from an EMBL/GenBank/DDBJ whole genome shotgun (WGS) entry which is preliminary data.</text>
</comment>
<sequence length="238" mass="25802">MCKYHGSRLASYRELGQEMAQSERLWHASKTQGLMCCPRKAAPGHNGQLGRVISDRTIRDRARQLPISSVDSSASHALLTARACLVFQRVRIKSQSRRRKEARTRQQLPGHGIASSTWQAAAGSILGSGVANPRRTPHFGRMTSTPFDVIQDAIYIWVEGNLGPHATSSVLVLGCASFPGLLPAPRSMACRSGLPLLPKRASQMGHPARFIYKLPSCAPPAFAAARRPGSSRACLVPT</sequence>
<proteinExistence type="predicted"/>
<evidence type="ECO:0000313" key="2">
    <source>
        <dbReference type="Proteomes" id="UP001172101"/>
    </source>
</evidence>
<organism evidence="1 2">
    <name type="scientific">Lasiosphaeria miniovina</name>
    <dbReference type="NCBI Taxonomy" id="1954250"/>
    <lineage>
        <taxon>Eukaryota</taxon>
        <taxon>Fungi</taxon>
        <taxon>Dikarya</taxon>
        <taxon>Ascomycota</taxon>
        <taxon>Pezizomycotina</taxon>
        <taxon>Sordariomycetes</taxon>
        <taxon>Sordariomycetidae</taxon>
        <taxon>Sordariales</taxon>
        <taxon>Lasiosphaeriaceae</taxon>
        <taxon>Lasiosphaeria</taxon>
    </lineage>
</organism>
<keyword evidence="2" id="KW-1185">Reference proteome</keyword>
<evidence type="ECO:0000313" key="1">
    <source>
        <dbReference type="EMBL" id="KAK0709387.1"/>
    </source>
</evidence>
<gene>
    <name evidence="1" type="ORF">B0T26DRAFT_403904</name>
</gene>
<accession>A0AA40DQD2</accession>
<dbReference type="Proteomes" id="UP001172101">
    <property type="component" value="Unassembled WGS sequence"/>
</dbReference>
<dbReference type="RefSeq" id="XP_060292691.1">
    <property type="nucleotide sequence ID" value="XM_060434831.1"/>
</dbReference>
<name>A0AA40DQD2_9PEZI</name>
<protein>
    <submittedName>
        <fullName evidence="1">Uncharacterized protein</fullName>
    </submittedName>
</protein>
<reference evidence="1" key="1">
    <citation type="submission" date="2023-06" db="EMBL/GenBank/DDBJ databases">
        <title>Genome-scale phylogeny and comparative genomics of the fungal order Sordariales.</title>
        <authorList>
            <consortium name="Lawrence Berkeley National Laboratory"/>
            <person name="Hensen N."/>
            <person name="Bonometti L."/>
            <person name="Westerberg I."/>
            <person name="Brannstrom I.O."/>
            <person name="Guillou S."/>
            <person name="Cros-Aarteil S."/>
            <person name="Calhoun S."/>
            <person name="Haridas S."/>
            <person name="Kuo A."/>
            <person name="Mondo S."/>
            <person name="Pangilinan J."/>
            <person name="Riley R."/>
            <person name="LaButti K."/>
            <person name="Andreopoulos B."/>
            <person name="Lipzen A."/>
            <person name="Chen C."/>
            <person name="Yanf M."/>
            <person name="Daum C."/>
            <person name="Ng V."/>
            <person name="Clum A."/>
            <person name="Steindorff A."/>
            <person name="Ohm R."/>
            <person name="Martin F."/>
            <person name="Silar P."/>
            <person name="Natvig D."/>
            <person name="Lalanne C."/>
            <person name="Gautier V."/>
            <person name="Ament-velasquez S.L."/>
            <person name="Kruys A."/>
            <person name="Hutchinson M.I."/>
            <person name="Powell A.J."/>
            <person name="Barry K."/>
            <person name="Miller A.N."/>
            <person name="Grigoriev I.V."/>
            <person name="Debuchy R."/>
            <person name="Gladieux P."/>
            <person name="Thoren M.H."/>
            <person name="Johannesson H."/>
        </authorList>
    </citation>
    <scope>NUCLEOTIDE SEQUENCE</scope>
    <source>
        <strain evidence="1">SMH2392-1A</strain>
    </source>
</reference>
<dbReference type="EMBL" id="JAUIRO010000006">
    <property type="protein sequence ID" value="KAK0709387.1"/>
    <property type="molecule type" value="Genomic_DNA"/>
</dbReference>
<dbReference type="AlphaFoldDB" id="A0AA40DQD2"/>